<evidence type="ECO:0000256" key="8">
    <source>
        <dbReference type="RuleBase" id="RU362028"/>
    </source>
</evidence>
<dbReference type="PANTHER" id="PTHR21600">
    <property type="entry name" value="MITOCHONDRIAL RNA PSEUDOURIDINE SYNTHASE"/>
    <property type="match status" value="1"/>
</dbReference>
<dbReference type="InterPro" id="IPR002942">
    <property type="entry name" value="S4_RNA-bd"/>
</dbReference>
<feature type="active site" evidence="6">
    <location>
        <position position="150"/>
    </location>
</feature>
<dbReference type="InterPro" id="IPR020103">
    <property type="entry name" value="PsdUridine_synth_cat_dom_sf"/>
</dbReference>
<dbReference type="KEGG" id="cfon:HZU75_03710"/>
<evidence type="ECO:0000256" key="7">
    <source>
        <dbReference type="PROSITE-ProRule" id="PRU00182"/>
    </source>
</evidence>
<gene>
    <name evidence="10" type="primary">rluD</name>
    <name evidence="10" type="ORF">HZU75_03710</name>
</gene>
<dbReference type="InterPro" id="IPR006145">
    <property type="entry name" value="PsdUridine_synth_RsuA/RluA"/>
</dbReference>
<dbReference type="FunFam" id="3.30.2350.10:FF:000006">
    <property type="entry name" value="Pseudouridine synthase"/>
    <property type="match status" value="1"/>
</dbReference>
<evidence type="ECO:0000256" key="4">
    <source>
        <dbReference type="ARBA" id="ARBA00036882"/>
    </source>
</evidence>
<evidence type="ECO:0000256" key="6">
    <source>
        <dbReference type="PIRSR" id="PIRSR606225-1"/>
    </source>
</evidence>
<dbReference type="AlphaFoldDB" id="A0A7D5Z948"/>
<dbReference type="NCBIfam" id="TIGR00005">
    <property type="entry name" value="rluA_subfam"/>
    <property type="match status" value="1"/>
</dbReference>
<dbReference type="Pfam" id="PF01479">
    <property type="entry name" value="S4"/>
    <property type="match status" value="1"/>
</dbReference>
<evidence type="ECO:0000313" key="11">
    <source>
        <dbReference type="Proteomes" id="UP000510822"/>
    </source>
</evidence>
<dbReference type="Gene3D" id="3.30.2350.10">
    <property type="entry name" value="Pseudouridine synthase"/>
    <property type="match status" value="1"/>
</dbReference>
<organism evidence="10 11">
    <name type="scientific">Chitinibacter fontanus</name>
    <dbReference type="NCBI Taxonomy" id="1737446"/>
    <lineage>
        <taxon>Bacteria</taxon>
        <taxon>Pseudomonadati</taxon>
        <taxon>Pseudomonadota</taxon>
        <taxon>Betaproteobacteria</taxon>
        <taxon>Neisseriales</taxon>
        <taxon>Chitinibacteraceae</taxon>
        <taxon>Chitinibacter</taxon>
    </lineage>
</organism>
<comment type="function">
    <text evidence="5">Responsible for synthesis of pseudouridine from uracil at positions 1911, 1915 and 1917 in 23S ribosomal RNA.</text>
</comment>
<feature type="domain" description="RNA-binding S4" evidence="9">
    <location>
        <begin position="29"/>
        <end position="94"/>
    </location>
</feature>
<dbReference type="Proteomes" id="UP000510822">
    <property type="component" value="Chromosome"/>
</dbReference>
<evidence type="ECO:0000256" key="1">
    <source>
        <dbReference type="ARBA" id="ARBA00010876"/>
    </source>
</evidence>
<evidence type="ECO:0000256" key="5">
    <source>
        <dbReference type="ARBA" id="ARBA00056072"/>
    </source>
</evidence>
<dbReference type="Pfam" id="PF00849">
    <property type="entry name" value="PseudoU_synth_2"/>
    <property type="match status" value="1"/>
</dbReference>
<keyword evidence="11" id="KW-1185">Reference proteome</keyword>
<dbReference type="Gene3D" id="3.10.290.10">
    <property type="entry name" value="RNA-binding S4 domain"/>
    <property type="match status" value="1"/>
</dbReference>
<dbReference type="EMBL" id="CP058952">
    <property type="protein sequence ID" value="QLI80705.1"/>
    <property type="molecule type" value="Genomic_DNA"/>
</dbReference>
<dbReference type="GO" id="GO:0003723">
    <property type="term" value="F:RNA binding"/>
    <property type="evidence" value="ECO:0007669"/>
    <property type="project" value="UniProtKB-KW"/>
</dbReference>
<dbReference type="SUPFAM" id="SSF55120">
    <property type="entry name" value="Pseudouridine synthase"/>
    <property type="match status" value="1"/>
</dbReference>
<dbReference type="CDD" id="cd02869">
    <property type="entry name" value="PseudoU_synth_RluA_like"/>
    <property type="match status" value="1"/>
</dbReference>
<keyword evidence="3 8" id="KW-0413">Isomerase</keyword>
<keyword evidence="2 7" id="KW-0694">RNA-binding</keyword>
<comment type="catalytic activity">
    <reaction evidence="8">
        <text>a uridine in RNA = a pseudouridine in RNA</text>
        <dbReference type="Rhea" id="RHEA:48348"/>
        <dbReference type="Rhea" id="RHEA-COMP:12068"/>
        <dbReference type="Rhea" id="RHEA-COMP:12069"/>
        <dbReference type="ChEBI" id="CHEBI:65314"/>
        <dbReference type="ChEBI" id="CHEBI:65315"/>
    </reaction>
</comment>
<dbReference type="InterPro" id="IPR006225">
    <property type="entry name" value="PsdUridine_synth_RluC/D"/>
</dbReference>
<dbReference type="GO" id="GO:0160140">
    <property type="term" value="F:23S rRNA pseudouridine(1911/1915/1917) synthase activity"/>
    <property type="evidence" value="ECO:0007669"/>
    <property type="project" value="UniProtKB-EC"/>
</dbReference>
<dbReference type="InterPro" id="IPR050188">
    <property type="entry name" value="RluA_PseudoU_synthase"/>
</dbReference>
<dbReference type="InterPro" id="IPR036986">
    <property type="entry name" value="S4_RNA-bd_sf"/>
</dbReference>
<dbReference type="CDD" id="cd00165">
    <property type="entry name" value="S4"/>
    <property type="match status" value="1"/>
</dbReference>
<reference evidence="10 11" key="1">
    <citation type="journal article" date="2016" name="Int. J. Syst. Evol. Microbiol.">
        <title>Chitinibacter fontanus sp. nov., isolated from a spring.</title>
        <authorList>
            <person name="Sheu S.Y."/>
            <person name="Li Y.S."/>
            <person name="Young C.C."/>
            <person name="Chen W.M."/>
        </authorList>
    </citation>
    <scope>NUCLEOTIDE SEQUENCE [LARGE SCALE GENOMIC DNA]</scope>
    <source>
        <strain evidence="10 11">STM-7</strain>
    </source>
</reference>
<proteinExistence type="inferred from homology"/>
<sequence length="351" mass="39462">MMQSDIELDDYNDFSDTRVLTVPADLAGMRLDAALAKILPDFSRSRLATWIKDQQVTVDGAPATTKTKLWGGETLTVNVQADPNEVAFAAEDIPLDVIYEDDALIVINKPAGLVVHPGSGNWEGTLLNALLFHYPEVRQIPRAGIVHRLDKDTSGLMVVARTLPAQNNLVQQLQARTVKRHYLAVARGNIKRDGTVDEPIGRHPRERTKMAVVHTGKESITHYLVLEKFADYTLIECRLETGRTHQIRVHMAHIKHSLAADQVYGAAPKLDISPEVRMALEELNRQALHARKLSLVHPTTGKTMEWKAPIPHDLEQLIFTLRADLELAKDNYDEDDDEDDDHDCELIYVRE</sequence>
<evidence type="ECO:0000259" key="9">
    <source>
        <dbReference type="SMART" id="SM00363"/>
    </source>
</evidence>
<dbReference type="GO" id="GO:0000455">
    <property type="term" value="P:enzyme-directed rRNA pseudouridine synthesis"/>
    <property type="evidence" value="ECO:0007669"/>
    <property type="project" value="UniProtKB-ARBA"/>
</dbReference>
<dbReference type="NCBIfam" id="NF008385">
    <property type="entry name" value="PRK11180.1"/>
    <property type="match status" value="1"/>
</dbReference>
<evidence type="ECO:0000313" key="10">
    <source>
        <dbReference type="EMBL" id="QLI80705.1"/>
    </source>
</evidence>
<evidence type="ECO:0000256" key="2">
    <source>
        <dbReference type="ARBA" id="ARBA00022884"/>
    </source>
</evidence>
<dbReference type="SUPFAM" id="SSF55174">
    <property type="entry name" value="Alpha-L RNA-binding motif"/>
    <property type="match status" value="1"/>
</dbReference>
<name>A0A7D5Z948_9NEIS</name>
<dbReference type="PROSITE" id="PS01129">
    <property type="entry name" value="PSI_RLU"/>
    <property type="match status" value="1"/>
</dbReference>
<dbReference type="InterPro" id="IPR006224">
    <property type="entry name" value="PsdUridine_synth_RluA-like_CS"/>
</dbReference>
<dbReference type="PROSITE" id="PS50889">
    <property type="entry name" value="S4"/>
    <property type="match status" value="1"/>
</dbReference>
<dbReference type="SMART" id="SM00363">
    <property type="entry name" value="S4"/>
    <property type="match status" value="1"/>
</dbReference>
<dbReference type="EC" id="5.4.99.-" evidence="8"/>
<dbReference type="RefSeq" id="WP_180307841.1">
    <property type="nucleotide sequence ID" value="NZ_CP058952.1"/>
</dbReference>
<accession>A0A7D5Z948</accession>
<protein>
    <recommendedName>
        <fullName evidence="8">Pseudouridine synthase</fullName>
        <ecNumber evidence="8">5.4.99.-</ecNumber>
    </recommendedName>
</protein>
<dbReference type="PANTHER" id="PTHR21600:SF44">
    <property type="entry name" value="RIBOSOMAL LARGE SUBUNIT PSEUDOURIDINE SYNTHASE D"/>
    <property type="match status" value="1"/>
</dbReference>
<evidence type="ECO:0000256" key="3">
    <source>
        <dbReference type="ARBA" id="ARBA00023235"/>
    </source>
</evidence>
<comment type="catalytic activity">
    <reaction evidence="4">
        <text>uridine(1911/1915/1917) in 23S rRNA = pseudouridine(1911/1915/1917) in 23S rRNA</text>
        <dbReference type="Rhea" id="RHEA:42524"/>
        <dbReference type="Rhea" id="RHEA-COMP:10097"/>
        <dbReference type="Rhea" id="RHEA-COMP:10098"/>
        <dbReference type="ChEBI" id="CHEBI:65314"/>
        <dbReference type="ChEBI" id="CHEBI:65315"/>
        <dbReference type="EC" id="5.4.99.23"/>
    </reaction>
</comment>
<comment type="similarity">
    <text evidence="1 8">Belongs to the pseudouridine synthase RluA family.</text>
</comment>